<dbReference type="SUPFAM" id="SSF57903">
    <property type="entry name" value="FYVE/PHD zinc finger"/>
    <property type="match status" value="1"/>
</dbReference>
<dbReference type="OrthoDB" id="10459750at2759"/>
<name>A0A072NTC7_9EURO</name>
<dbReference type="InterPro" id="IPR011011">
    <property type="entry name" value="Znf_FYVE_PHD"/>
</dbReference>
<dbReference type="HOGENOM" id="CLU_486630_0_0_1"/>
<dbReference type="STRING" id="1182545.A0A072NTC7"/>
<evidence type="ECO:0008006" key="3">
    <source>
        <dbReference type="Google" id="ProtNLM"/>
    </source>
</evidence>
<dbReference type="RefSeq" id="XP_013253466.1">
    <property type="nucleotide sequence ID" value="XM_013398012.1"/>
</dbReference>
<evidence type="ECO:0000313" key="2">
    <source>
        <dbReference type="Proteomes" id="UP000027920"/>
    </source>
</evidence>
<dbReference type="AlphaFoldDB" id="A0A072NTC7"/>
<organism evidence="1 2">
    <name type="scientific">Exophiala aquamarina CBS 119918</name>
    <dbReference type="NCBI Taxonomy" id="1182545"/>
    <lineage>
        <taxon>Eukaryota</taxon>
        <taxon>Fungi</taxon>
        <taxon>Dikarya</taxon>
        <taxon>Ascomycota</taxon>
        <taxon>Pezizomycotina</taxon>
        <taxon>Eurotiomycetes</taxon>
        <taxon>Chaetothyriomycetidae</taxon>
        <taxon>Chaetothyriales</taxon>
        <taxon>Herpotrichiellaceae</taxon>
        <taxon>Exophiala</taxon>
    </lineage>
</organism>
<protein>
    <recommendedName>
        <fullName evidence="3">Zinc finger PHD-type domain-containing protein</fullName>
    </recommendedName>
</protein>
<comment type="caution">
    <text evidence="1">The sequence shown here is derived from an EMBL/GenBank/DDBJ whole genome shotgun (WGS) entry which is preliminary data.</text>
</comment>
<dbReference type="GeneID" id="25287963"/>
<dbReference type="InterPro" id="IPR013083">
    <property type="entry name" value="Znf_RING/FYVE/PHD"/>
</dbReference>
<dbReference type="VEuPathDB" id="FungiDB:A1O9_13072"/>
<dbReference type="Proteomes" id="UP000027920">
    <property type="component" value="Unassembled WGS sequence"/>
</dbReference>
<sequence>MSSPAPIATAKSTTRWTREEVFELLCTLNQHIAEVSPRTDRPKDDEMKVVISKATSLLSKSVKLQGSTSRLERKLASLWKDFGSADGDKRPYALYQYGAFLRTLPGLEDPDKGFPGMLNEIAEEVKRRQMTNVPISPKTLRRSQRSTVRDNSVDPILCRCGFTHHISCIHCDECFSWQHTICYYNTEVDEDLPEKHICDECTEVSVFKVSLNALDPENDLARAMNLLDLHIKANKSPTMQSPLHSDHENPALGPFAMPRDNEFFWGPADKEITAVLERSALDIQQVVYSLLSVGLCVPKVKKTLAQGSGLDLQGLLKADHGPLFRDRFNALISQPVRSGTKIARMLMGLLSAVLMNLIFKPRSTRPQSVTELLYEMLCRNVLQMNGVQILRDLRRKNLQSLVENPNGQFAAAIAEQADSLAEQLLELLYSMVTDAANAANGLGSQAEMLPWKEILAGTFATCLKLKARMGLSERLYELYSPSIDSTTVPTLMVDELGRTLDNVGQKVEICLMPAVVEYKPEDLGMKMENLLLLPNEEIFIASSSEDSKSKGIVVAPAIVALIPFANAE</sequence>
<evidence type="ECO:0000313" key="1">
    <source>
        <dbReference type="EMBL" id="KEF50876.1"/>
    </source>
</evidence>
<proteinExistence type="predicted"/>
<gene>
    <name evidence="1" type="ORF">A1O9_13072</name>
</gene>
<dbReference type="Gene3D" id="3.30.40.10">
    <property type="entry name" value="Zinc/RING finger domain, C3HC4 (zinc finger)"/>
    <property type="match status" value="1"/>
</dbReference>
<keyword evidence="2" id="KW-1185">Reference proteome</keyword>
<dbReference type="EMBL" id="AMGV01000053">
    <property type="protein sequence ID" value="KEF50876.1"/>
    <property type="molecule type" value="Genomic_DNA"/>
</dbReference>
<reference evidence="1 2" key="1">
    <citation type="submission" date="2013-03" db="EMBL/GenBank/DDBJ databases">
        <title>The Genome Sequence of Exophiala aquamarina CBS 119918.</title>
        <authorList>
            <consortium name="The Broad Institute Genomics Platform"/>
            <person name="Cuomo C."/>
            <person name="de Hoog S."/>
            <person name="Gorbushina A."/>
            <person name="Walker B."/>
            <person name="Young S.K."/>
            <person name="Zeng Q."/>
            <person name="Gargeya S."/>
            <person name="Fitzgerald M."/>
            <person name="Haas B."/>
            <person name="Abouelleil A."/>
            <person name="Allen A.W."/>
            <person name="Alvarado L."/>
            <person name="Arachchi H.M."/>
            <person name="Berlin A.M."/>
            <person name="Chapman S.B."/>
            <person name="Gainer-Dewar J."/>
            <person name="Goldberg J."/>
            <person name="Griggs A."/>
            <person name="Gujja S."/>
            <person name="Hansen M."/>
            <person name="Howarth C."/>
            <person name="Imamovic A."/>
            <person name="Ireland A."/>
            <person name="Larimer J."/>
            <person name="McCowan C."/>
            <person name="Murphy C."/>
            <person name="Pearson M."/>
            <person name="Poon T.W."/>
            <person name="Priest M."/>
            <person name="Roberts A."/>
            <person name="Saif S."/>
            <person name="Shea T."/>
            <person name="Sisk P."/>
            <person name="Sykes S."/>
            <person name="Wortman J."/>
            <person name="Nusbaum C."/>
            <person name="Birren B."/>
        </authorList>
    </citation>
    <scope>NUCLEOTIDE SEQUENCE [LARGE SCALE GENOMIC DNA]</scope>
    <source>
        <strain evidence="1 2">CBS 119918</strain>
    </source>
</reference>
<accession>A0A072NTC7</accession>